<evidence type="ECO:0000313" key="3">
    <source>
        <dbReference type="EMBL" id="TNN49825.1"/>
    </source>
</evidence>
<name>A0A4Z2G9U6_9TELE</name>
<evidence type="ECO:0000313" key="4">
    <source>
        <dbReference type="Proteomes" id="UP000314294"/>
    </source>
</evidence>
<gene>
    <name evidence="3" type="ORF">EYF80_039979</name>
</gene>
<accession>A0A4Z2G9U6</accession>
<keyword evidence="2" id="KW-0732">Signal</keyword>
<comment type="caution">
    <text evidence="3">The sequence shown here is derived from an EMBL/GenBank/DDBJ whole genome shotgun (WGS) entry which is preliminary data.</text>
</comment>
<reference evidence="3 4" key="1">
    <citation type="submission" date="2019-03" db="EMBL/GenBank/DDBJ databases">
        <title>First draft genome of Liparis tanakae, snailfish: a comprehensive survey of snailfish specific genes.</title>
        <authorList>
            <person name="Kim W."/>
            <person name="Song I."/>
            <person name="Jeong J.-H."/>
            <person name="Kim D."/>
            <person name="Kim S."/>
            <person name="Ryu S."/>
            <person name="Song J.Y."/>
            <person name="Lee S.K."/>
        </authorList>
    </citation>
    <scope>NUCLEOTIDE SEQUENCE [LARGE SCALE GENOMIC DNA]</scope>
    <source>
        <tissue evidence="3">Muscle</tissue>
    </source>
</reference>
<feature type="compositionally biased region" description="Basic residues" evidence="1">
    <location>
        <begin position="71"/>
        <end position="92"/>
    </location>
</feature>
<dbReference type="Proteomes" id="UP000314294">
    <property type="component" value="Unassembled WGS sequence"/>
</dbReference>
<dbReference type="AlphaFoldDB" id="A0A4Z2G9U6"/>
<protein>
    <recommendedName>
        <fullName evidence="5">Secreted protein</fullName>
    </recommendedName>
</protein>
<feature type="signal peptide" evidence="2">
    <location>
        <begin position="1"/>
        <end position="15"/>
    </location>
</feature>
<keyword evidence="4" id="KW-1185">Reference proteome</keyword>
<evidence type="ECO:0000256" key="2">
    <source>
        <dbReference type="SAM" id="SignalP"/>
    </source>
</evidence>
<organism evidence="3 4">
    <name type="scientific">Liparis tanakae</name>
    <name type="common">Tanaka's snailfish</name>
    <dbReference type="NCBI Taxonomy" id="230148"/>
    <lineage>
        <taxon>Eukaryota</taxon>
        <taxon>Metazoa</taxon>
        <taxon>Chordata</taxon>
        <taxon>Craniata</taxon>
        <taxon>Vertebrata</taxon>
        <taxon>Euteleostomi</taxon>
        <taxon>Actinopterygii</taxon>
        <taxon>Neopterygii</taxon>
        <taxon>Teleostei</taxon>
        <taxon>Neoteleostei</taxon>
        <taxon>Acanthomorphata</taxon>
        <taxon>Eupercaria</taxon>
        <taxon>Perciformes</taxon>
        <taxon>Cottioidei</taxon>
        <taxon>Cottales</taxon>
        <taxon>Liparidae</taxon>
        <taxon>Liparis</taxon>
    </lineage>
</organism>
<dbReference type="EMBL" id="SRLO01000640">
    <property type="protein sequence ID" value="TNN49825.1"/>
    <property type="molecule type" value="Genomic_DNA"/>
</dbReference>
<evidence type="ECO:0008006" key="5">
    <source>
        <dbReference type="Google" id="ProtNLM"/>
    </source>
</evidence>
<proteinExistence type="predicted"/>
<feature type="region of interest" description="Disordered" evidence="1">
    <location>
        <begin position="54"/>
        <end position="108"/>
    </location>
</feature>
<evidence type="ECO:0000256" key="1">
    <source>
        <dbReference type="SAM" id="MobiDB-lite"/>
    </source>
</evidence>
<sequence length="246" mass="27262">MVVGLGGALASFSAAWFMSDSTMSAMSCLSSAWCSPTRGMEEPTTWGWKEREREIAKPPKTSEQVSTHSLYLKHKTHESQNRSRRVASRHSRSQRDGSTRQGSLIFRRKAPMEEKTMETTRLAVMSLLLRINGAYCDAGTPCHRSPAAEPIPIRRAHDACCGGSLTLYLTATWKESRGGGMDCTSDRRWTEPSSASSYHSCWGSSMTRRILNFLDVVTWLCSTSPAEAAVCFTTLVMELKKPAPLD</sequence>
<feature type="chain" id="PRO_5021468796" description="Secreted protein" evidence="2">
    <location>
        <begin position="16"/>
        <end position="246"/>
    </location>
</feature>